<dbReference type="Proteomes" id="UP000464314">
    <property type="component" value="Chromosome"/>
</dbReference>
<dbReference type="RefSeq" id="WP_161839755.1">
    <property type="nucleotide sequence ID" value="NZ_CP048000.1"/>
</dbReference>
<organism evidence="1 2">
    <name type="scientific">Anaerocolumna sedimenticola</name>
    <dbReference type="NCBI Taxonomy" id="2696063"/>
    <lineage>
        <taxon>Bacteria</taxon>
        <taxon>Bacillati</taxon>
        <taxon>Bacillota</taxon>
        <taxon>Clostridia</taxon>
        <taxon>Lachnospirales</taxon>
        <taxon>Lachnospiraceae</taxon>
        <taxon>Anaerocolumna</taxon>
    </lineage>
</organism>
<protein>
    <submittedName>
        <fullName evidence="1">Uncharacterized protein</fullName>
    </submittedName>
</protein>
<accession>A0A6P1TR26</accession>
<proteinExistence type="predicted"/>
<evidence type="ECO:0000313" key="2">
    <source>
        <dbReference type="Proteomes" id="UP000464314"/>
    </source>
</evidence>
<name>A0A6P1TR26_9FIRM</name>
<sequence>MTYQQIIDKLKTRTRHKFKLKHGFQIEIYNSPFLFQCNVSRYKTLLFQILQDEPNTVLIHNTAYNDPNKISEQGLGYDMNKDIFETDDYALSLKIKLLLCDALARL</sequence>
<keyword evidence="2" id="KW-1185">Reference proteome</keyword>
<dbReference type="EMBL" id="CP048000">
    <property type="protein sequence ID" value="QHQ62933.1"/>
    <property type="molecule type" value="Genomic_DNA"/>
</dbReference>
<gene>
    <name evidence="1" type="ORF">Ana3638_20890</name>
</gene>
<dbReference type="AlphaFoldDB" id="A0A6P1TR26"/>
<dbReference type="KEGG" id="anr:Ana3638_20890"/>
<reference evidence="1 2" key="1">
    <citation type="submission" date="2020-01" db="EMBL/GenBank/DDBJ databases">
        <title>Genome analysis of Anaerocolumna sp. CBA3638.</title>
        <authorList>
            <person name="Kim J."/>
            <person name="Roh S.W."/>
        </authorList>
    </citation>
    <scope>NUCLEOTIDE SEQUENCE [LARGE SCALE GENOMIC DNA]</scope>
    <source>
        <strain evidence="1 2">CBA3638</strain>
    </source>
</reference>
<evidence type="ECO:0000313" key="1">
    <source>
        <dbReference type="EMBL" id="QHQ62933.1"/>
    </source>
</evidence>